<evidence type="ECO:0000313" key="4">
    <source>
        <dbReference type="EMBL" id="MBP0493973.1"/>
    </source>
</evidence>
<dbReference type="InterPro" id="IPR001296">
    <property type="entry name" value="Glyco_trans_1"/>
</dbReference>
<feature type="region of interest" description="Disordered" evidence="1">
    <location>
        <begin position="552"/>
        <end position="571"/>
    </location>
</feature>
<feature type="compositionally biased region" description="Pro residues" evidence="1">
    <location>
        <begin position="748"/>
        <end position="762"/>
    </location>
</feature>
<name>A0A940MYG0_9PROT</name>
<comment type="caution">
    <text evidence="4">The sequence shown here is derived from an EMBL/GenBank/DDBJ whole genome shotgun (WGS) entry which is preliminary data.</text>
</comment>
<feature type="compositionally biased region" description="Pro residues" evidence="1">
    <location>
        <begin position="662"/>
        <end position="679"/>
    </location>
</feature>
<feature type="region of interest" description="Disordered" evidence="1">
    <location>
        <begin position="415"/>
        <end position="545"/>
    </location>
</feature>
<feature type="region of interest" description="Disordered" evidence="1">
    <location>
        <begin position="746"/>
        <end position="766"/>
    </location>
</feature>
<feature type="compositionally biased region" description="Pro residues" evidence="1">
    <location>
        <begin position="527"/>
        <end position="539"/>
    </location>
</feature>
<keyword evidence="4" id="KW-0808">Transferase</keyword>
<feature type="compositionally biased region" description="Low complexity" evidence="1">
    <location>
        <begin position="485"/>
        <end position="513"/>
    </location>
</feature>
<dbReference type="Pfam" id="PF13439">
    <property type="entry name" value="Glyco_transf_4"/>
    <property type="match status" value="1"/>
</dbReference>
<proteinExistence type="predicted"/>
<dbReference type="Pfam" id="PF00534">
    <property type="entry name" value="Glycos_transf_1"/>
    <property type="match status" value="1"/>
</dbReference>
<evidence type="ECO:0000259" key="3">
    <source>
        <dbReference type="Pfam" id="PF13439"/>
    </source>
</evidence>
<dbReference type="Gene3D" id="3.40.50.2000">
    <property type="entry name" value="Glycogen Phosphorylase B"/>
    <property type="match status" value="2"/>
</dbReference>
<evidence type="ECO:0000256" key="1">
    <source>
        <dbReference type="SAM" id="MobiDB-lite"/>
    </source>
</evidence>
<reference evidence="4" key="1">
    <citation type="submission" date="2021-03" db="EMBL/GenBank/DDBJ databases">
        <authorList>
            <person name="So Y."/>
        </authorList>
    </citation>
    <scope>NUCLEOTIDE SEQUENCE</scope>
    <source>
        <strain evidence="4">SG15</strain>
    </source>
</reference>
<evidence type="ECO:0000313" key="5">
    <source>
        <dbReference type="Proteomes" id="UP000677537"/>
    </source>
</evidence>
<dbReference type="EC" id="2.4.-.-" evidence="4"/>
<feature type="domain" description="Glycosyltransferase subfamily 4-like N-terminal" evidence="3">
    <location>
        <begin position="60"/>
        <end position="191"/>
    </location>
</feature>
<dbReference type="RefSeq" id="WP_209374723.1">
    <property type="nucleotide sequence ID" value="NZ_JAGIZA010000008.1"/>
</dbReference>
<organism evidence="4 5">
    <name type="scientific">Roseomonas indoligenes</name>
    <dbReference type="NCBI Taxonomy" id="2820811"/>
    <lineage>
        <taxon>Bacteria</taxon>
        <taxon>Pseudomonadati</taxon>
        <taxon>Pseudomonadota</taxon>
        <taxon>Alphaproteobacteria</taxon>
        <taxon>Acetobacterales</taxon>
        <taxon>Roseomonadaceae</taxon>
        <taxon>Roseomonas</taxon>
    </lineage>
</organism>
<gene>
    <name evidence="4" type="ORF">J5Y10_14405</name>
</gene>
<feature type="compositionally biased region" description="Pro residues" evidence="1">
    <location>
        <begin position="442"/>
        <end position="484"/>
    </location>
</feature>
<dbReference type="PANTHER" id="PTHR12526">
    <property type="entry name" value="GLYCOSYLTRANSFERASE"/>
    <property type="match status" value="1"/>
</dbReference>
<feature type="region of interest" description="Disordered" evidence="1">
    <location>
        <begin position="809"/>
        <end position="843"/>
    </location>
</feature>
<dbReference type="AlphaFoldDB" id="A0A940MYG0"/>
<dbReference type="InterPro" id="IPR028098">
    <property type="entry name" value="Glyco_trans_4-like_N"/>
</dbReference>
<feature type="region of interest" description="Disordered" evidence="1">
    <location>
        <begin position="1"/>
        <end position="24"/>
    </location>
</feature>
<keyword evidence="4" id="KW-0328">Glycosyltransferase</keyword>
<feature type="compositionally biased region" description="Low complexity" evidence="1">
    <location>
        <begin position="8"/>
        <end position="18"/>
    </location>
</feature>
<dbReference type="EMBL" id="JAGIZA010000008">
    <property type="protein sequence ID" value="MBP0493973.1"/>
    <property type="molecule type" value="Genomic_DNA"/>
</dbReference>
<dbReference type="GO" id="GO:0016757">
    <property type="term" value="F:glycosyltransferase activity"/>
    <property type="evidence" value="ECO:0007669"/>
    <property type="project" value="UniProtKB-KW"/>
</dbReference>
<keyword evidence="5" id="KW-1185">Reference proteome</keyword>
<dbReference type="Proteomes" id="UP000677537">
    <property type="component" value="Unassembled WGS sequence"/>
</dbReference>
<feature type="region of interest" description="Disordered" evidence="1">
    <location>
        <begin position="657"/>
        <end position="687"/>
    </location>
</feature>
<dbReference type="SUPFAM" id="SSF53756">
    <property type="entry name" value="UDP-Glycosyltransferase/glycogen phosphorylase"/>
    <property type="match status" value="1"/>
</dbReference>
<feature type="domain" description="Glycosyl transferase family 1" evidence="2">
    <location>
        <begin position="222"/>
        <end position="383"/>
    </location>
</feature>
<accession>A0A940MYG0</accession>
<feature type="compositionally biased region" description="Pro residues" evidence="1">
    <location>
        <begin position="419"/>
        <end position="433"/>
    </location>
</feature>
<evidence type="ECO:0000259" key="2">
    <source>
        <dbReference type="Pfam" id="PF00534"/>
    </source>
</evidence>
<protein>
    <submittedName>
        <fullName evidence="4">Glycosyltransferase</fullName>
        <ecNumber evidence="4">2.4.-.-</ecNumber>
    </submittedName>
</protein>
<sequence>MTGRSDARPAPAKAPQPRAQREPQRAAAALRLAASREAPLVLMLSAAHPPTDLRVVGKEGAALAEAGWRVAHLAPAPLRGAKDVPQEMAGVEILTYPRVAGWIGRLRAARALARRAAKLKPAVIHAHEPDSWYAAILAARMTGAAVVIDVHEHYPSRLDTRLPGMFRGLGRRAVIAACRWMAARADAVVVAKDGLEDAFPEAEVVPVRNYAAAVPVAPRDHRHGPLTLVHLGALTRERGAFEMLRALAKCPEGTRLSLIGRFTDNSETEFLSEAKRLGVSGAVERHGWLPHEAAVALAAEADIGIVLFQPGHENHRLALPHKLFDCMLAGLPVIVPNFAEEVAEVVRETGCGVLVNTADPETVAEAVRALADPHLRAEMGAAGHAAALGRYGWAGEAERLVALYEELAPRPAPIARAPDPLPAPPRPAAPVPGRPAAQAAPEPAPRPAPPAAPELAPTPAPMPAPAPAQAAPVPPPRPVAPPVPTSAATASAAAEPLRAPLPVNPMPRAAQPAPIAPPAAPAHRPAAPAPAPELPPLAPAAPRTAADAFASLSAAMRGEARPSPAPAAPRLLEESGLGNRAVAPALTAFLERGPTPGAPRSAEAAPFRLLAEFTPPPPVQEAPAAIPPTDQPRLLTEAALTHALEVPASLAAVLAREAQEPTPGPPPAAPSPGELPPPSEVLGPMPELPDALALLPVAGDAPSPTVALGSMVQALRVAPAPRPVPAPAEPVFSLLAGMRAAAKAPAPLATPPRPVPKQPEPAVPTLTGRPIEVPIGMAQGGGHRLLTEASLFGGALPAGVATVLARAPEEPDAPAAPPAPTSDVPLIEAGLRASANRGGPMGLVPAEWRLLQPEPVLAPSRPAQGA</sequence>